<gene>
    <name evidence="1" type="ORF">PGT21_035157</name>
    <name evidence="2" type="ORF">PGTUg99_011486</name>
</gene>
<dbReference type="Proteomes" id="UP000324748">
    <property type="component" value="Unassembled WGS sequence"/>
</dbReference>
<evidence type="ECO:0000313" key="4">
    <source>
        <dbReference type="Proteomes" id="UP000325313"/>
    </source>
</evidence>
<reference evidence="3 4" key="1">
    <citation type="submission" date="2019-05" db="EMBL/GenBank/DDBJ databases">
        <title>Emergence of the Ug99 lineage of the wheat stem rust pathogen through somatic hybridization.</title>
        <authorList>
            <person name="Li F."/>
            <person name="Upadhyaya N.M."/>
            <person name="Sperschneider J."/>
            <person name="Matny O."/>
            <person name="Nguyen-Phuc H."/>
            <person name="Mago R."/>
            <person name="Raley C."/>
            <person name="Miller M.E."/>
            <person name="Silverstein K.A.T."/>
            <person name="Henningsen E."/>
            <person name="Hirsch C.D."/>
            <person name="Visser B."/>
            <person name="Pretorius Z.A."/>
            <person name="Steffenson B.J."/>
            <person name="Schwessinger B."/>
            <person name="Dodds P.N."/>
            <person name="Figueroa M."/>
        </authorList>
    </citation>
    <scope>NUCLEOTIDE SEQUENCE [LARGE SCALE GENOMIC DNA]</scope>
    <source>
        <strain evidence="1">21-0</strain>
        <strain evidence="2 4">Ug99</strain>
    </source>
</reference>
<name>A0A5B0PLD0_PUCGR</name>
<proteinExistence type="predicted"/>
<keyword evidence="3" id="KW-1185">Reference proteome</keyword>
<evidence type="ECO:0000313" key="3">
    <source>
        <dbReference type="Proteomes" id="UP000324748"/>
    </source>
</evidence>
<accession>A0A5B0PLD0</accession>
<protein>
    <submittedName>
        <fullName evidence="1">Uncharacterized protein</fullName>
    </submittedName>
</protein>
<dbReference type="AlphaFoldDB" id="A0A5B0PLD0"/>
<evidence type="ECO:0000313" key="1">
    <source>
        <dbReference type="EMBL" id="KAA1102021.1"/>
    </source>
</evidence>
<organism evidence="1 3">
    <name type="scientific">Puccinia graminis f. sp. tritici</name>
    <dbReference type="NCBI Taxonomy" id="56615"/>
    <lineage>
        <taxon>Eukaryota</taxon>
        <taxon>Fungi</taxon>
        <taxon>Dikarya</taxon>
        <taxon>Basidiomycota</taxon>
        <taxon>Pucciniomycotina</taxon>
        <taxon>Pucciniomycetes</taxon>
        <taxon>Pucciniales</taxon>
        <taxon>Pucciniaceae</taxon>
        <taxon>Puccinia</taxon>
    </lineage>
</organism>
<dbReference type="Proteomes" id="UP000325313">
    <property type="component" value="Unassembled WGS sequence"/>
</dbReference>
<comment type="caution">
    <text evidence="1">The sequence shown here is derived from an EMBL/GenBank/DDBJ whole genome shotgun (WGS) entry which is preliminary data.</text>
</comment>
<sequence length="74" mass="8503">MDLNSKKGLSSSLMKALIFDHLRAQSHTKYPIDVMVGQADQASVLGWFYSFITDPSQDPHITTPFEPRHHNWNF</sequence>
<evidence type="ECO:0000313" key="2">
    <source>
        <dbReference type="EMBL" id="KAA1133752.1"/>
    </source>
</evidence>
<dbReference type="EMBL" id="VDEP01000070">
    <property type="protein sequence ID" value="KAA1133752.1"/>
    <property type="molecule type" value="Genomic_DNA"/>
</dbReference>
<dbReference type="EMBL" id="VSWC01000053">
    <property type="protein sequence ID" value="KAA1102021.1"/>
    <property type="molecule type" value="Genomic_DNA"/>
</dbReference>